<dbReference type="OrthoDB" id="2505409at2"/>
<feature type="signal peptide" evidence="1">
    <location>
        <begin position="1"/>
        <end position="21"/>
    </location>
</feature>
<keyword evidence="3" id="KW-1185">Reference proteome</keyword>
<keyword evidence="2" id="KW-0456">Lyase</keyword>
<dbReference type="InterPro" id="IPR010702">
    <property type="entry name" value="Pectate_lyase_2"/>
</dbReference>
<keyword evidence="1" id="KW-0732">Signal</keyword>
<dbReference type="GO" id="GO:0045490">
    <property type="term" value="P:pectin catabolic process"/>
    <property type="evidence" value="ECO:0007669"/>
    <property type="project" value="InterPro"/>
</dbReference>
<dbReference type="InterPro" id="IPR008928">
    <property type="entry name" value="6-hairpin_glycosidase_sf"/>
</dbReference>
<dbReference type="Gene3D" id="1.50.10.20">
    <property type="match status" value="1"/>
</dbReference>
<evidence type="ECO:0000313" key="3">
    <source>
        <dbReference type="Proteomes" id="UP000316855"/>
    </source>
</evidence>
<accession>A0A517VGT9</accession>
<evidence type="ECO:0000313" key="2">
    <source>
        <dbReference type="EMBL" id="QDT92229.1"/>
    </source>
</evidence>
<proteinExistence type="predicted"/>
<dbReference type="GO" id="GO:0042597">
    <property type="term" value="C:periplasmic space"/>
    <property type="evidence" value="ECO:0007669"/>
    <property type="project" value="InterPro"/>
</dbReference>
<sequence length="497" mass="57158" precursor="true">MKAFLPLFLIVFLFNTDPVSADDRQESKKYLQVVQAYADAMLEHGTDVYGSVKSPLLLSIMQRTKLKPFSKMPPAPNGIRQGDRVTTHGSNVNLDQNLYRVLYALSEITADPKYQQAADAALKTFLEVTPSSETQLFAWGEHLCWDLKTDRPGTYETKAIHEPKRPTILFEKFYELNPTGTINYCDGLWEHQLYTDKQGRKDGNFSRHAAYDKHDPRRNYDFPKEGGYFIHDWARAYAKTQDPRFLKYIDVLASRYVRKLDKHQNNLIEFDSIRNYADTSASISLAIDCHHAAQLVGPGDLREKLLKLSQSIDTGLQALPHQVDSLGFVEYVTAEPRYQLYEHKQNGGYSFLWNIKYGRKTTGMLGVLFDSRYQQLPEGPEKDRYREMILQAADRYLNSEPDMSERPWPVEIGIAVYLQLAAYEMTNNNQYLIRARHFAKLGLQHYWPDSHPLPKADPQCNHYENVTRADTLALALLKLYVTEKSLPVSLGISDIDR</sequence>
<evidence type="ECO:0000256" key="1">
    <source>
        <dbReference type="SAM" id="SignalP"/>
    </source>
</evidence>
<dbReference type="Pfam" id="PF06917">
    <property type="entry name" value="Pectate_lyase_2"/>
    <property type="match status" value="1"/>
</dbReference>
<dbReference type="EMBL" id="CP036343">
    <property type="protein sequence ID" value="QDT92229.1"/>
    <property type="molecule type" value="Genomic_DNA"/>
</dbReference>
<gene>
    <name evidence="2" type="ORF">Pan161_38960</name>
</gene>
<dbReference type="Proteomes" id="UP000316855">
    <property type="component" value="Chromosome"/>
</dbReference>
<reference evidence="2 3" key="1">
    <citation type="submission" date="2019-02" db="EMBL/GenBank/DDBJ databases">
        <title>Deep-cultivation of Planctomycetes and their phenomic and genomic characterization uncovers novel biology.</title>
        <authorList>
            <person name="Wiegand S."/>
            <person name="Jogler M."/>
            <person name="Boedeker C."/>
            <person name="Pinto D."/>
            <person name="Vollmers J."/>
            <person name="Rivas-Marin E."/>
            <person name="Kohn T."/>
            <person name="Peeters S.H."/>
            <person name="Heuer A."/>
            <person name="Rast P."/>
            <person name="Oberbeckmann S."/>
            <person name="Bunk B."/>
            <person name="Jeske O."/>
            <person name="Meyerdierks A."/>
            <person name="Storesund J.E."/>
            <person name="Kallscheuer N."/>
            <person name="Luecker S."/>
            <person name="Lage O.M."/>
            <person name="Pohl T."/>
            <person name="Merkel B.J."/>
            <person name="Hornburger P."/>
            <person name="Mueller R.-W."/>
            <person name="Bruemmer F."/>
            <person name="Labrenz M."/>
            <person name="Spormann A.M."/>
            <person name="Op den Camp H."/>
            <person name="Overmann J."/>
            <person name="Amann R."/>
            <person name="Jetten M.S.M."/>
            <person name="Mascher T."/>
            <person name="Medema M.H."/>
            <person name="Devos D.P."/>
            <person name="Kaster A.-K."/>
            <person name="Ovreas L."/>
            <person name="Rohde M."/>
            <person name="Galperin M.Y."/>
            <person name="Jogler C."/>
        </authorList>
    </citation>
    <scope>NUCLEOTIDE SEQUENCE [LARGE SCALE GENOMIC DNA]</scope>
    <source>
        <strain evidence="2 3">Pan161</strain>
    </source>
</reference>
<dbReference type="RefSeq" id="WP_145229733.1">
    <property type="nucleotide sequence ID" value="NZ_CP036343.1"/>
</dbReference>
<organism evidence="2 3">
    <name type="scientific">Gimesia algae</name>
    <dbReference type="NCBI Taxonomy" id="2527971"/>
    <lineage>
        <taxon>Bacteria</taxon>
        <taxon>Pseudomonadati</taxon>
        <taxon>Planctomycetota</taxon>
        <taxon>Planctomycetia</taxon>
        <taxon>Planctomycetales</taxon>
        <taxon>Planctomycetaceae</taxon>
        <taxon>Gimesia</taxon>
    </lineage>
</organism>
<name>A0A517VGT9_9PLAN</name>
<dbReference type="GO" id="GO:0016837">
    <property type="term" value="F:carbon-oxygen lyase activity, acting on polysaccharides"/>
    <property type="evidence" value="ECO:0007669"/>
    <property type="project" value="InterPro"/>
</dbReference>
<protein>
    <submittedName>
        <fullName evidence="2">Periplasmic pectate lyase</fullName>
    </submittedName>
</protein>
<dbReference type="SUPFAM" id="SSF48208">
    <property type="entry name" value="Six-hairpin glycosidases"/>
    <property type="match status" value="1"/>
</dbReference>
<dbReference type="AlphaFoldDB" id="A0A517VGT9"/>
<dbReference type="KEGG" id="gax:Pan161_38960"/>
<feature type="chain" id="PRO_5022131952" evidence="1">
    <location>
        <begin position="22"/>
        <end position="497"/>
    </location>
</feature>